<keyword evidence="5 9" id="KW-0175">Coiled coil</keyword>
<name>A0A9W9YBA4_9CNID</name>
<dbReference type="Gene3D" id="3.80.10.10">
    <property type="entry name" value="Ribonuclease Inhibitor"/>
    <property type="match status" value="1"/>
</dbReference>
<keyword evidence="6" id="KW-0206">Cytoskeleton</keyword>
<dbReference type="GO" id="GO:0034451">
    <property type="term" value="C:centriolar satellite"/>
    <property type="evidence" value="ECO:0007669"/>
    <property type="project" value="UniProtKB-ARBA"/>
</dbReference>
<feature type="compositionally biased region" description="Polar residues" evidence="10">
    <location>
        <begin position="149"/>
        <end position="161"/>
    </location>
</feature>
<dbReference type="PROSITE" id="PS51450">
    <property type="entry name" value="LRR"/>
    <property type="match status" value="2"/>
</dbReference>
<evidence type="ECO:0000256" key="2">
    <source>
        <dbReference type="ARBA" id="ARBA00022490"/>
    </source>
</evidence>
<dbReference type="EMBL" id="MU827790">
    <property type="protein sequence ID" value="KAJ7331158.1"/>
    <property type="molecule type" value="Genomic_DNA"/>
</dbReference>
<keyword evidence="3" id="KW-0433">Leucine-rich repeat</keyword>
<feature type="region of interest" description="Disordered" evidence="10">
    <location>
        <begin position="288"/>
        <end position="405"/>
    </location>
</feature>
<comment type="caution">
    <text evidence="11">The sequence shown here is derived from an EMBL/GenBank/DDBJ whole genome shotgun (WGS) entry which is preliminary data.</text>
</comment>
<evidence type="ECO:0000313" key="12">
    <source>
        <dbReference type="Proteomes" id="UP001163046"/>
    </source>
</evidence>
<dbReference type="FunFam" id="3.80.10.10:FF:000489">
    <property type="entry name" value="Centrosomal protein of 72 kDa"/>
    <property type="match status" value="1"/>
</dbReference>
<dbReference type="InterPro" id="IPR055320">
    <property type="entry name" value="CEP72-like"/>
</dbReference>
<dbReference type="OrthoDB" id="676979at2759"/>
<evidence type="ECO:0000256" key="3">
    <source>
        <dbReference type="ARBA" id="ARBA00022614"/>
    </source>
</evidence>
<evidence type="ECO:0000256" key="7">
    <source>
        <dbReference type="ARBA" id="ARBA00061023"/>
    </source>
</evidence>
<evidence type="ECO:0000313" key="11">
    <source>
        <dbReference type="EMBL" id="KAJ7331158.1"/>
    </source>
</evidence>
<keyword evidence="4" id="KW-0677">Repeat</keyword>
<dbReference type="AlphaFoldDB" id="A0A9W9YBA4"/>
<evidence type="ECO:0000256" key="10">
    <source>
        <dbReference type="SAM" id="MobiDB-lite"/>
    </source>
</evidence>
<keyword evidence="2" id="KW-0963">Cytoplasm</keyword>
<comment type="similarity">
    <text evidence="7">Belongs to the CEP72 family.</text>
</comment>
<keyword evidence="12" id="KW-1185">Reference proteome</keyword>
<evidence type="ECO:0000256" key="9">
    <source>
        <dbReference type="SAM" id="Coils"/>
    </source>
</evidence>
<feature type="compositionally biased region" description="Basic and acidic residues" evidence="10">
    <location>
        <begin position="384"/>
        <end position="399"/>
    </location>
</feature>
<dbReference type="PANTHER" id="PTHR23311">
    <property type="entry name" value="HEAT SHOCK REGULATED 2"/>
    <property type="match status" value="1"/>
</dbReference>
<sequence length="641" mass="73088">MALRITEHWVRERVKLKHDNLDDVKSLSLPGTYNEKVSSLGTSLNGFTRLKSLDLSRNALITTEGLESQQTLESLNLYYNNISTLKDLYGLRNLTNLKDLDLRLNPVTKNEPDYRLFLVHMLPNLRRLDDRSVRDSERRAAIMHFTSDQASEFNRHSSPNSKGEFERAPLPRPDMIHNLAPRPTVLQDDDVAVLDLISRTGGDLTQARGISGSAARVPDVENYTRDELHKMFPSTAPTRHKPDSRNLSQGADVRPHKDRAYVHFADDDIRPSDDPNLKYTDETNAYTTISTRGHFTPNPRTTNHNTSPRRLHNSPTPNDNIWTRDLRHSQEDPTSEKLIKGDILGMQERGQDISVPLSARSYELSPSRKRQSSPRQSQGPVADKIGKGEEISTIRETPTHDPYANPTKVVTADALGQGVLLNKLLDLVDKYWNGSKSLHRHSKFQSLAQKLLSSHLPAAMDSLHVTPSHDSNKLQTELTERTAEISRLRDQMSQQQNELEQVRSKLKSHEGLKDSLDAASHELATVRSRLLEFQEENSALQSKLTSLEVVSHGATEQEKVLGELQHRNLLLQEQVKSLNQQVQQQNINLQQLQELTNMLQESHRSLVSTNDHLLQELDETRQRHQHEVHQMHWSYDNLKRQ</sequence>
<evidence type="ECO:0000256" key="6">
    <source>
        <dbReference type="ARBA" id="ARBA00023212"/>
    </source>
</evidence>
<comment type="subcellular location">
    <subcellularLocation>
        <location evidence="1">Cytoplasm</location>
        <location evidence="1">Cytoskeleton</location>
        <location evidence="1">Microtubule organizing center</location>
        <location evidence="1">Centrosome</location>
    </subcellularLocation>
</comment>
<dbReference type="SUPFAM" id="SSF52058">
    <property type="entry name" value="L domain-like"/>
    <property type="match status" value="1"/>
</dbReference>
<dbReference type="PANTHER" id="PTHR23311:SF5">
    <property type="entry name" value="CENTROSOMAL PROTEIN OF 72 KDA"/>
    <property type="match status" value="1"/>
</dbReference>
<feature type="compositionally biased region" description="Polar residues" evidence="10">
    <location>
        <begin position="288"/>
        <end position="306"/>
    </location>
</feature>
<feature type="region of interest" description="Disordered" evidence="10">
    <location>
        <begin position="233"/>
        <end position="254"/>
    </location>
</feature>
<protein>
    <recommendedName>
        <fullName evidence="8">Centrosomal protein of 72 kDa</fullName>
    </recommendedName>
</protein>
<evidence type="ECO:0000256" key="5">
    <source>
        <dbReference type="ARBA" id="ARBA00023054"/>
    </source>
</evidence>
<feature type="region of interest" description="Disordered" evidence="10">
    <location>
        <begin position="149"/>
        <end position="173"/>
    </location>
</feature>
<evidence type="ECO:0000256" key="1">
    <source>
        <dbReference type="ARBA" id="ARBA00004300"/>
    </source>
</evidence>
<feature type="coiled-coil region" evidence="9">
    <location>
        <begin position="471"/>
        <end position="602"/>
    </location>
</feature>
<gene>
    <name evidence="11" type="primary">CEP72</name>
    <name evidence="11" type="ORF">OS493_020861</name>
</gene>
<dbReference type="Proteomes" id="UP001163046">
    <property type="component" value="Unassembled WGS sequence"/>
</dbReference>
<dbReference type="InterPro" id="IPR001611">
    <property type="entry name" value="Leu-rich_rpt"/>
</dbReference>
<feature type="compositionally biased region" description="Basic and acidic residues" evidence="10">
    <location>
        <begin position="322"/>
        <end position="340"/>
    </location>
</feature>
<dbReference type="Gene3D" id="1.10.287.1490">
    <property type="match status" value="1"/>
</dbReference>
<dbReference type="Pfam" id="PF14580">
    <property type="entry name" value="LRR_9"/>
    <property type="match status" value="1"/>
</dbReference>
<accession>A0A9W9YBA4</accession>
<reference evidence="11" key="1">
    <citation type="submission" date="2023-01" db="EMBL/GenBank/DDBJ databases">
        <title>Genome assembly of the deep-sea coral Lophelia pertusa.</title>
        <authorList>
            <person name="Herrera S."/>
            <person name="Cordes E."/>
        </authorList>
    </citation>
    <scope>NUCLEOTIDE SEQUENCE</scope>
    <source>
        <strain evidence="11">USNM1676648</strain>
        <tissue evidence="11">Polyp</tissue>
    </source>
</reference>
<organism evidence="11 12">
    <name type="scientific">Desmophyllum pertusum</name>
    <dbReference type="NCBI Taxonomy" id="174260"/>
    <lineage>
        <taxon>Eukaryota</taxon>
        <taxon>Metazoa</taxon>
        <taxon>Cnidaria</taxon>
        <taxon>Anthozoa</taxon>
        <taxon>Hexacorallia</taxon>
        <taxon>Scleractinia</taxon>
        <taxon>Caryophylliina</taxon>
        <taxon>Caryophylliidae</taxon>
        <taxon>Desmophyllum</taxon>
    </lineage>
</organism>
<proteinExistence type="inferred from homology"/>
<dbReference type="InterPro" id="IPR032675">
    <property type="entry name" value="LRR_dom_sf"/>
</dbReference>
<evidence type="ECO:0000256" key="4">
    <source>
        <dbReference type="ARBA" id="ARBA00022737"/>
    </source>
</evidence>
<evidence type="ECO:0000256" key="8">
    <source>
        <dbReference type="ARBA" id="ARBA00070210"/>
    </source>
</evidence>